<feature type="transmembrane region" description="Helical" evidence="1">
    <location>
        <begin position="12"/>
        <end position="32"/>
    </location>
</feature>
<keyword evidence="1" id="KW-0812">Transmembrane</keyword>
<accession>A0ABW5AFF1</accession>
<feature type="transmembrane region" description="Helical" evidence="1">
    <location>
        <begin position="122"/>
        <end position="138"/>
    </location>
</feature>
<evidence type="ECO:0000259" key="2">
    <source>
        <dbReference type="Pfam" id="PF20967"/>
    </source>
</evidence>
<sequence>MRDHLARLRAYATVDDPLAGVAATVALVVVGNQPFYPLYLHAIAGFAAWPVWLTLLSTPFFVAVPAVARRSSLAGRLLLPMVGVANTLIAVKAVGRDSGLELFLVPCALLAAALVRPHERLLSLPVLALPFVAYVWLVDRLGPPLVTFPADQQASMLIVNAVSVGSLVTLIGVLVSRLVVPSAAARAGLSAEAAATGTPARRY</sequence>
<comment type="caution">
    <text evidence="3">The sequence shown here is derived from an EMBL/GenBank/DDBJ whole genome shotgun (WGS) entry which is preliminary data.</text>
</comment>
<keyword evidence="4" id="KW-1185">Reference proteome</keyword>
<feature type="domain" description="Adenylate cyclase MASE7" evidence="2">
    <location>
        <begin position="34"/>
        <end position="169"/>
    </location>
</feature>
<feature type="transmembrane region" description="Helical" evidence="1">
    <location>
        <begin position="38"/>
        <end position="61"/>
    </location>
</feature>
<dbReference type="RefSeq" id="WP_378476385.1">
    <property type="nucleotide sequence ID" value="NZ_JBHUIW010000002.1"/>
</dbReference>
<proteinExistence type="predicted"/>
<evidence type="ECO:0000313" key="4">
    <source>
        <dbReference type="Proteomes" id="UP001597314"/>
    </source>
</evidence>
<dbReference type="Pfam" id="PF20967">
    <property type="entry name" value="MASE7"/>
    <property type="match status" value="1"/>
</dbReference>
<dbReference type="InterPro" id="IPR048432">
    <property type="entry name" value="MASE7"/>
</dbReference>
<protein>
    <recommendedName>
        <fullName evidence="2">Adenylate cyclase MASE7 domain-containing protein</fullName>
    </recommendedName>
</protein>
<dbReference type="Proteomes" id="UP001597314">
    <property type="component" value="Unassembled WGS sequence"/>
</dbReference>
<reference evidence="4" key="1">
    <citation type="journal article" date="2019" name="Int. J. Syst. Evol. Microbiol.">
        <title>The Global Catalogue of Microorganisms (GCM) 10K type strain sequencing project: providing services to taxonomists for standard genome sequencing and annotation.</title>
        <authorList>
            <consortium name="The Broad Institute Genomics Platform"/>
            <consortium name="The Broad Institute Genome Sequencing Center for Infectious Disease"/>
            <person name="Wu L."/>
            <person name="Ma J."/>
        </authorList>
    </citation>
    <scope>NUCLEOTIDE SEQUENCE [LARGE SCALE GENOMIC DNA]</scope>
    <source>
        <strain evidence="4">CGMCC 1.6774</strain>
    </source>
</reference>
<keyword evidence="1" id="KW-0472">Membrane</keyword>
<feature type="transmembrane region" description="Helical" evidence="1">
    <location>
        <begin position="158"/>
        <end position="180"/>
    </location>
</feature>
<gene>
    <name evidence="3" type="ORF">ACFSOX_03440</name>
</gene>
<name>A0ABW5AFF1_9BRAD</name>
<organism evidence="3 4">
    <name type="scientific">Rhodoplanes azumiensis</name>
    <dbReference type="NCBI Taxonomy" id="1897628"/>
    <lineage>
        <taxon>Bacteria</taxon>
        <taxon>Pseudomonadati</taxon>
        <taxon>Pseudomonadota</taxon>
        <taxon>Alphaproteobacteria</taxon>
        <taxon>Hyphomicrobiales</taxon>
        <taxon>Nitrobacteraceae</taxon>
        <taxon>Rhodoplanes</taxon>
    </lineage>
</organism>
<evidence type="ECO:0000256" key="1">
    <source>
        <dbReference type="SAM" id="Phobius"/>
    </source>
</evidence>
<keyword evidence="1" id="KW-1133">Transmembrane helix</keyword>
<evidence type="ECO:0000313" key="3">
    <source>
        <dbReference type="EMBL" id="MFD2181195.1"/>
    </source>
</evidence>
<dbReference type="EMBL" id="JBHUIW010000002">
    <property type="protein sequence ID" value="MFD2181195.1"/>
    <property type="molecule type" value="Genomic_DNA"/>
</dbReference>